<keyword evidence="1" id="KW-0472">Membrane</keyword>
<dbReference type="EMBL" id="JAOTIF010000006">
    <property type="protein sequence ID" value="MCU7549647.1"/>
    <property type="molecule type" value="Genomic_DNA"/>
</dbReference>
<accession>A0A9X2XW96</accession>
<dbReference type="PROSITE" id="PS51257">
    <property type="entry name" value="PROKAR_LIPOPROTEIN"/>
    <property type="match status" value="1"/>
</dbReference>
<dbReference type="RefSeq" id="WP_279297088.1">
    <property type="nucleotide sequence ID" value="NZ_JAOTIF010000006.1"/>
</dbReference>
<sequence length="180" mass="19733">MFKNNFILVIIILIIIILTLICSCRTVNAPRGSVPSRTGIENDAYGGWISAVLEDGQQPISGEFIAVSNDSLYIMCSEQVQCIVSSSVKTARIILYNTQTSSYALWTTLACIGTFANGAFAAFTFPAALATGIAATNAEANRINFYDHPRYSWQKLKKYARFPQGLPAGIRIEELKPRGK</sequence>
<dbReference type="Proteomes" id="UP001155483">
    <property type="component" value="Unassembled WGS sequence"/>
</dbReference>
<organism evidence="2 3">
    <name type="scientific">Paraflavisolibacter caeni</name>
    <dbReference type="NCBI Taxonomy" id="2982496"/>
    <lineage>
        <taxon>Bacteria</taxon>
        <taxon>Pseudomonadati</taxon>
        <taxon>Bacteroidota</taxon>
        <taxon>Chitinophagia</taxon>
        <taxon>Chitinophagales</taxon>
        <taxon>Chitinophagaceae</taxon>
        <taxon>Paraflavisolibacter</taxon>
    </lineage>
</organism>
<proteinExistence type="predicted"/>
<evidence type="ECO:0000313" key="2">
    <source>
        <dbReference type="EMBL" id="MCU7549647.1"/>
    </source>
</evidence>
<comment type="caution">
    <text evidence="2">The sequence shown here is derived from an EMBL/GenBank/DDBJ whole genome shotgun (WGS) entry which is preliminary data.</text>
</comment>
<keyword evidence="3" id="KW-1185">Reference proteome</keyword>
<evidence type="ECO:0000256" key="1">
    <source>
        <dbReference type="SAM" id="Phobius"/>
    </source>
</evidence>
<protein>
    <submittedName>
        <fullName evidence="2">Uncharacterized protein</fullName>
    </submittedName>
</protein>
<reference evidence="2" key="2">
    <citation type="submission" date="2023-04" db="EMBL/GenBank/DDBJ databases">
        <title>Paracnuella aquatica gen. nov., sp. nov., a member of the family Chitinophagaceae isolated from a hot spring.</title>
        <authorList>
            <person name="Wang C."/>
        </authorList>
    </citation>
    <scope>NUCLEOTIDE SEQUENCE</scope>
    <source>
        <strain evidence="2">LB-8</strain>
    </source>
</reference>
<evidence type="ECO:0000313" key="3">
    <source>
        <dbReference type="Proteomes" id="UP001155483"/>
    </source>
</evidence>
<feature type="transmembrane region" description="Helical" evidence="1">
    <location>
        <begin position="6"/>
        <end position="27"/>
    </location>
</feature>
<reference evidence="2" key="1">
    <citation type="submission" date="2022-09" db="EMBL/GenBank/DDBJ databases">
        <authorList>
            <person name="Yuan C."/>
            <person name="Ke Z."/>
        </authorList>
    </citation>
    <scope>NUCLEOTIDE SEQUENCE</scope>
    <source>
        <strain evidence="2">LB-8</strain>
    </source>
</reference>
<name>A0A9X2XW96_9BACT</name>
<dbReference type="AlphaFoldDB" id="A0A9X2XW96"/>
<keyword evidence="1" id="KW-0812">Transmembrane</keyword>
<keyword evidence="1" id="KW-1133">Transmembrane helix</keyword>
<gene>
    <name evidence="2" type="ORF">OCK74_11010</name>
</gene>